<name>A0A017ST53_9BACT</name>
<feature type="domain" description="Peptidase S9 prolyl oligopeptidase catalytic" evidence="2">
    <location>
        <begin position="85"/>
        <end position="289"/>
    </location>
</feature>
<dbReference type="Gene3D" id="3.40.50.1820">
    <property type="entry name" value="alpha/beta hydrolase"/>
    <property type="match status" value="1"/>
</dbReference>
<keyword evidence="4" id="KW-1185">Reference proteome</keyword>
<evidence type="ECO:0000259" key="2">
    <source>
        <dbReference type="Pfam" id="PF00326"/>
    </source>
</evidence>
<dbReference type="STRING" id="1192034.CAP_1351"/>
<sequence length="290" mass="32226">MSSTPSDLHAPTLLDLKTGALDVLLPQAHRTEGWAPVKTEVVRWKNPDGIEVEGILTLSPHAPTGPTPLLVSPHGGPDAVSQERFDLFARYFAARGYAVLRPNYRGSFGYGLDFYAANRGRLGAIEFADIESGVDALIASGRVDPQRLYYGGWSWGGYITAWTIAHTSRYRAAIVGAGVIDVVTQYILSDINHGAAADWEFRGNPWKAPQRFADSNPLRFLHQIKTPTLIFHGESDDRVPPMQGRALYRALTDIGCETRLLLYPREPHGFQEPAHRAHLWATWNAWYATH</sequence>
<dbReference type="GO" id="GO:0004252">
    <property type="term" value="F:serine-type endopeptidase activity"/>
    <property type="evidence" value="ECO:0007669"/>
    <property type="project" value="TreeGrafter"/>
</dbReference>
<organism evidence="3 4">
    <name type="scientific">Chondromyces apiculatus DSM 436</name>
    <dbReference type="NCBI Taxonomy" id="1192034"/>
    <lineage>
        <taxon>Bacteria</taxon>
        <taxon>Pseudomonadati</taxon>
        <taxon>Myxococcota</taxon>
        <taxon>Polyangia</taxon>
        <taxon>Polyangiales</taxon>
        <taxon>Polyangiaceae</taxon>
        <taxon>Chondromyces</taxon>
    </lineage>
</organism>
<dbReference type="GO" id="GO:0006508">
    <property type="term" value="P:proteolysis"/>
    <property type="evidence" value="ECO:0007669"/>
    <property type="project" value="InterPro"/>
</dbReference>
<dbReference type="Pfam" id="PF00326">
    <property type="entry name" value="Peptidase_S9"/>
    <property type="match status" value="1"/>
</dbReference>
<evidence type="ECO:0000313" key="4">
    <source>
        <dbReference type="Proteomes" id="UP000019678"/>
    </source>
</evidence>
<dbReference type="PANTHER" id="PTHR42776:SF27">
    <property type="entry name" value="DIPEPTIDYL PEPTIDASE FAMILY MEMBER 6"/>
    <property type="match status" value="1"/>
</dbReference>
<dbReference type="eggNOG" id="COG1506">
    <property type="taxonomic scope" value="Bacteria"/>
</dbReference>
<dbReference type="Proteomes" id="UP000019678">
    <property type="component" value="Unassembled WGS sequence"/>
</dbReference>
<dbReference type="AlphaFoldDB" id="A0A017ST53"/>
<protein>
    <submittedName>
        <fullName evidence="3">Peptidase S9, prolyl oligopeptidase</fullName>
    </submittedName>
</protein>
<proteinExistence type="predicted"/>
<accession>A0A017ST53</accession>
<reference evidence="3 4" key="1">
    <citation type="submission" date="2013-05" db="EMBL/GenBank/DDBJ databases">
        <title>Genome assembly of Chondromyces apiculatus DSM 436.</title>
        <authorList>
            <person name="Sharma G."/>
            <person name="Khatri I."/>
            <person name="Kaur C."/>
            <person name="Mayilraj S."/>
            <person name="Subramanian S."/>
        </authorList>
    </citation>
    <scope>NUCLEOTIDE SEQUENCE [LARGE SCALE GENOMIC DNA]</scope>
    <source>
        <strain evidence="3 4">DSM 436</strain>
    </source>
</reference>
<dbReference type="PANTHER" id="PTHR42776">
    <property type="entry name" value="SERINE PEPTIDASE S9 FAMILY MEMBER"/>
    <property type="match status" value="1"/>
</dbReference>
<evidence type="ECO:0000256" key="1">
    <source>
        <dbReference type="ARBA" id="ARBA00022801"/>
    </source>
</evidence>
<dbReference type="EMBL" id="ASRX01000131">
    <property type="protein sequence ID" value="EYF00129.1"/>
    <property type="molecule type" value="Genomic_DNA"/>
</dbReference>
<dbReference type="InterPro" id="IPR029058">
    <property type="entry name" value="AB_hydrolase_fold"/>
</dbReference>
<comment type="caution">
    <text evidence="3">The sequence shown here is derived from an EMBL/GenBank/DDBJ whole genome shotgun (WGS) entry which is preliminary data.</text>
</comment>
<gene>
    <name evidence="3" type="ORF">CAP_1351</name>
</gene>
<keyword evidence="1" id="KW-0378">Hydrolase</keyword>
<dbReference type="SUPFAM" id="SSF53474">
    <property type="entry name" value="alpha/beta-Hydrolases"/>
    <property type="match status" value="1"/>
</dbReference>
<evidence type="ECO:0000313" key="3">
    <source>
        <dbReference type="EMBL" id="EYF00129.1"/>
    </source>
</evidence>
<dbReference type="InterPro" id="IPR001375">
    <property type="entry name" value="Peptidase_S9_cat"/>
</dbReference>